<feature type="domain" description="Protein kinase" evidence="6">
    <location>
        <begin position="35"/>
        <end position="324"/>
    </location>
</feature>
<evidence type="ECO:0000259" key="6">
    <source>
        <dbReference type="PROSITE" id="PS50011"/>
    </source>
</evidence>
<keyword evidence="1" id="KW-0723">Serine/threonine-protein kinase</keyword>
<dbReference type="InterPro" id="IPR000719">
    <property type="entry name" value="Prot_kinase_dom"/>
</dbReference>
<dbReference type="GO" id="GO:0005524">
    <property type="term" value="F:ATP binding"/>
    <property type="evidence" value="ECO:0007669"/>
    <property type="project" value="UniProtKB-KW"/>
</dbReference>
<dbReference type="SUPFAM" id="SSF56112">
    <property type="entry name" value="Protein kinase-like (PK-like)"/>
    <property type="match status" value="1"/>
</dbReference>
<dbReference type="AlphaFoldDB" id="A0A250WPC2"/>
<keyword evidence="4" id="KW-0418">Kinase</keyword>
<dbReference type="PANTHER" id="PTHR24349">
    <property type="entry name" value="SERINE/THREONINE-PROTEIN KINASE"/>
    <property type="match status" value="1"/>
</dbReference>
<evidence type="ECO:0000256" key="1">
    <source>
        <dbReference type="ARBA" id="ARBA00022527"/>
    </source>
</evidence>
<sequence length="393" mass="43968">MHNKEEDAPRDVPLPSGFRPLSATVLKRYELGAVVQDVNAMHNGHLRIVTKKKTGQLLCMKTSSKYFEEDQISYSDFCNELHILKHLARCRGLVHFVDAHEDEGHMHLFVEYCEGGNLLSRLIEAGRLTEAACQQLIRSLLETVAECHARNILIRDIKPENILFPRTSSPISDCRLGNLYHATFMTVNSPSVPDDRRSPLIQWTGSFKAKSSPIKSFSPPPNLLTWIPDFYPAPEVLREQSYGPPSDVWSVGMILYFALVGRPPFQGCITAEELEKAICMEELKFPTETLFEISEEGKHFASRMACKDPTSRASITELFQHPWLNKQMPSLGTEKKSELCDSGISESTRTSAAASIMVVDFGHRSENVGDQSGSHKGKNPLKLVLKALSLSRG</sequence>
<dbReference type="Pfam" id="PF00069">
    <property type="entry name" value="Pkinase"/>
    <property type="match status" value="2"/>
</dbReference>
<evidence type="ECO:0000256" key="4">
    <source>
        <dbReference type="ARBA" id="ARBA00022777"/>
    </source>
</evidence>
<dbReference type="GO" id="GO:0004674">
    <property type="term" value="F:protein serine/threonine kinase activity"/>
    <property type="evidence" value="ECO:0007669"/>
    <property type="project" value="UniProtKB-KW"/>
</dbReference>
<dbReference type="PROSITE" id="PS50011">
    <property type="entry name" value="PROTEIN_KINASE_DOM"/>
    <property type="match status" value="1"/>
</dbReference>
<organism evidence="7 8">
    <name type="scientific">Chlamydomonas eustigma</name>
    <dbReference type="NCBI Taxonomy" id="1157962"/>
    <lineage>
        <taxon>Eukaryota</taxon>
        <taxon>Viridiplantae</taxon>
        <taxon>Chlorophyta</taxon>
        <taxon>core chlorophytes</taxon>
        <taxon>Chlorophyceae</taxon>
        <taxon>CS clade</taxon>
        <taxon>Chlamydomonadales</taxon>
        <taxon>Chlamydomonadaceae</taxon>
        <taxon>Chlamydomonas</taxon>
    </lineage>
</organism>
<name>A0A250WPC2_9CHLO</name>
<keyword evidence="8" id="KW-1185">Reference proteome</keyword>
<dbReference type="Proteomes" id="UP000232323">
    <property type="component" value="Unassembled WGS sequence"/>
</dbReference>
<reference evidence="7 8" key="1">
    <citation type="submission" date="2017-08" db="EMBL/GenBank/DDBJ databases">
        <title>Acidophilic green algal genome provides insights into adaptation to an acidic environment.</title>
        <authorList>
            <person name="Hirooka S."/>
            <person name="Hirose Y."/>
            <person name="Kanesaki Y."/>
            <person name="Higuchi S."/>
            <person name="Fujiwara T."/>
            <person name="Onuma R."/>
            <person name="Era A."/>
            <person name="Ohbayashi R."/>
            <person name="Uzuka A."/>
            <person name="Nozaki H."/>
            <person name="Yoshikawa H."/>
            <person name="Miyagishima S.Y."/>
        </authorList>
    </citation>
    <scope>NUCLEOTIDE SEQUENCE [LARGE SCALE GENOMIC DNA]</scope>
    <source>
        <strain evidence="7 8">NIES-2499</strain>
    </source>
</reference>
<proteinExistence type="predicted"/>
<evidence type="ECO:0000256" key="2">
    <source>
        <dbReference type="ARBA" id="ARBA00022679"/>
    </source>
</evidence>
<protein>
    <recommendedName>
        <fullName evidence="6">Protein kinase domain-containing protein</fullName>
    </recommendedName>
</protein>
<evidence type="ECO:0000313" key="8">
    <source>
        <dbReference type="Proteomes" id="UP000232323"/>
    </source>
</evidence>
<dbReference type="SMART" id="SM00220">
    <property type="entry name" value="S_TKc"/>
    <property type="match status" value="1"/>
</dbReference>
<dbReference type="Gene3D" id="1.10.510.10">
    <property type="entry name" value="Transferase(Phosphotransferase) domain 1"/>
    <property type="match status" value="1"/>
</dbReference>
<gene>
    <name evidence="7" type="ORF">CEUSTIGMA_g143.t1</name>
</gene>
<comment type="caution">
    <text evidence="7">The sequence shown here is derived from an EMBL/GenBank/DDBJ whole genome shotgun (WGS) entry which is preliminary data.</text>
</comment>
<evidence type="ECO:0000256" key="3">
    <source>
        <dbReference type="ARBA" id="ARBA00022741"/>
    </source>
</evidence>
<keyword evidence="3" id="KW-0547">Nucleotide-binding</keyword>
<dbReference type="InterPro" id="IPR050205">
    <property type="entry name" value="CDPK_Ser/Thr_kinases"/>
</dbReference>
<dbReference type="OrthoDB" id="336747at2759"/>
<dbReference type="InterPro" id="IPR011009">
    <property type="entry name" value="Kinase-like_dom_sf"/>
</dbReference>
<evidence type="ECO:0000313" key="7">
    <source>
        <dbReference type="EMBL" id="GAX72687.1"/>
    </source>
</evidence>
<keyword evidence="5" id="KW-0067">ATP-binding</keyword>
<dbReference type="STRING" id="1157962.A0A250WPC2"/>
<evidence type="ECO:0000256" key="5">
    <source>
        <dbReference type="ARBA" id="ARBA00022840"/>
    </source>
</evidence>
<dbReference type="EMBL" id="BEGY01000001">
    <property type="protein sequence ID" value="GAX72687.1"/>
    <property type="molecule type" value="Genomic_DNA"/>
</dbReference>
<accession>A0A250WPC2</accession>
<keyword evidence="2" id="KW-0808">Transferase</keyword>